<evidence type="ECO:0000313" key="2">
    <source>
        <dbReference type="Proteomes" id="UP000053370"/>
    </source>
</evidence>
<organism evidence="1">
    <name type="scientific">Flexilinea flocculi</name>
    <dbReference type="NCBI Taxonomy" id="1678840"/>
    <lineage>
        <taxon>Bacteria</taxon>
        <taxon>Bacillati</taxon>
        <taxon>Chloroflexota</taxon>
        <taxon>Anaerolineae</taxon>
        <taxon>Anaerolineales</taxon>
        <taxon>Anaerolineaceae</taxon>
        <taxon>Flexilinea</taxon>
    </lineage>
</organism>
<dbReference type="AlphaFoldDB" id="A0A0K8PA84"/>
<dbReference type="Proteomes" id="UP000053370">
    <property type="component" value="Unassembled WGS sequence"/>
</dbReference>
<reference evidence="1" key="1">
    <citation type="journal article" date="2015" name="Genome Announc.">
        <title>Draft Genome Sequence of Anaerolineae Strain TC1, a Novel Isolate from a Methanogenic Wastewater Treatment System.</title>
        <authorList>
            <person name="Matsuura N."/>
            <person name="Tourlousse D.M."/>
            <person name="Sun L."/>
            <person name="Toyonaga M."/>
            <person name="Kuroda K."/>
            <person name="Ohashi A."/>
            <person name="Cruz R."/>
            <person name="Yamaguchi T."/>
            <person name="Sekiguchi Y."/>
        </authorList>
    </citation>
    <scope>NUCLEOTIDE SEQUENCE [LARGE SCALE GENOMIC DNA]</scope>
    <source>
        <strain evidence="1">TC1</strain>
    </source>
</reference>
<protein>
    <submittedName>
        <fullName evidence="1">Uncharacterized protein</fullName>
    </submittedName>
</protein>
<dbReference type="EMBL" id="DF968180">
    <property type="protein sequence ID" value="GAP39572.1"/>
    <property type="molecule type" value="Genomic_DNA"/>
</dbReference>
<evidence type="ECO:0000313" key="1">
    <source>
        <dbReference type="EMBL" id="GAP39572.1"/>
    </source>
</evidence>
<proteinExistence type="predicted"/>
<dbReference type="STRING" id="1678840.ATC1_12103"/>
<dbReference type="OrthoDB" id="154259at2"/>
<dbReference type="PATRIC" id="fig|1678840.3.peg.622"/>
<gene>
    <name evidence="1" type="ORF">ATC1_12103</name>
</gene>
<sequence length="469" mass="53928">MINQTKQLGFHYYSDTDHYDEASLDYWLPKLLAVGTRWLVLSIIERAEIPENFLKRVTAAGIEPIICPQFSISNPPQVDIFRERMSYYRKNGVHLVQLYNYPNMKSAWTPDEWKKQKLVERFIELFSRYAQICIEQKIIPIFPLLQPGGDYWDISFLKESLHVLQQKKYESILSNLIFSADAGFQEHALDWGKGGPEAYHPVYAYQTGQIDHRGFHIFEWYQAILHQSLKKYAPMILFQTGRWSPNTGPFDLSPKQAKQQLLKILALLQEQAVKVLPQENPEIPPYIISCNLYKLPSEFLTNLKTEQESRKFLKDVLLHKKVSNASRSLDPTVSVSKSVSSEIGSVICSIIAAITPYLCGAGKQFVILVVENFVKIVRSLISIFLRGESYSSYFLIPDAESLLTEGQREIIRQYINKTNCKSGKNLYEALSSSKVILLNDSSLYPRNVIKQLRYNNCQIQTLSESNYGN</sequence>
<keyword evidence="2" id="KW-1185">Reference proteome</keyword>
<dbReference type="RefSeq" id="WP_062278125.1">
    <property type="nucleotide sequence ID" value="NZ_DF968180.1"/>
</dbReference>
<accession>A0A0K8PA84</accession>
<name>A0A0K8PA84_9CHLR</name>